<dbReference type="OrthoDB" id="419294at2759"/>
<dbReference type="EMBL" id="CAMXCT020006689">
    <property type="protein sequence ID" value="CAL1171711.1"/>
    <property type="molecule type" value="Genomic_DNA"/>
</dbReference>
<dbReference type="Gene3D" id="3.30.2350.10">
    <property type="entry name" value="Pseudouridine synthase"/>
    <property type="match status" value="1"/>
</dbReference>
<gene>
    <name evidence="8" type="ORF">C1SCF055_LOCUS42911</name>
</gene>
<feature type="domain" description="NADP-dependent oxidoreductase" evidence="6">
    <location>
        <begin position="6"/>
        <end position="220"/>
    </location>
</feature>
<dbReference type="InterPro" id="IPR010998">
    <property type="entry name" value="Integrase_recombinase_N"/>
</dbReference>
<feature type="region of interest" description="Disordered" evidence="5">
    <location>
        <begin position="216"/>
        <end position="342"/>
    </location>
</feature>
<evidence type="ECO:0000256" key="1">
    <source>
        <dbReference type="ARBA" id="ARBA00007905"/>
    </source>
</evidence>
<reference evidence="9" key="2">
    <citation type="submission" date="2024-04" db="EMBL/GenBank/DDBJ databases">
        <authorList>
            <person name="Chen Y."/>
            <person name="Shah S."/>
            <person name="Dougan E. K."/>
            <person name="Thang M."/>
            <person name="Chan C."/>
        </authorList>
    </citation>
    <scope>NUCLEOTIDE SEQUENCE [LARGE SCALE GENOMIC DNA]</scope>
</reference>
<dbReference type="Proteomes" id="UP001152797">
    <property type="component" value="Unassembled WGS sequence"/>
</dbReference>
<sequence>MPVMSIGIGGLERSNASTIVANWIKQGGRGIDTALVYRDQSVVPEELAKAGIDRKDVFITTKIPGCMGTKYSVEYDLKQLQTDYIDLLLIHYPSGNCSEAWSVLEDYHSKGTLRAIGVSNFKKSNLESLLATAKVRPAVNQMELNVLEYDEEAMDTSKQMNITVEAYSPVGRSGHSGDIRDNKIIKSVAAAHNISTYQVALKWILQHGNIITFQSSSAEHQDSASNLGSTTSWTMMGDGSVPDVGQPAQAPKAPPPSLVQGSQAQGWTAGQPASTSSGTPPPADFSAWGEVDPPRAEPSAPPAQPAYADAPANQAARQVLGSAQQQAKRLAAQKAQAKRKGQKGIKWGQMSGANSQNFQLPPFIQQLGAQENERSVLVVDSRDKRIQSPFQGWLLDEILLNAQCGINVLSDGKLIRSPNSGYHMNVFYVRTLDGFKFILVGCMTSYGTVPCAKWDAPTGAVMAHPAFQPFRWPMMTNESATWVDVKFKVEGELLLHLELRGYRSDEDMTVQMNYLNDALIRNMNSTLFIPSMVVTIFQGWRVIATSFEVGGRLYACSDGGVVVAMDYPLCHFEVRITATSSADSIGLDADRLEFRFRSAGDSVDVRCSQIVVPSTWLVVSRVSGPTLIKNARWCREHFARIEGPDQTMQLSQLAGIHAHWTAAVEAASIDETGPRIGEVAVNTHPANLHLTCESPLFRSELKIVPKTTLALQAHDVEQEQSTAVLPPVTGGPSVVPLASAPGRLRDLAGSSSQALTVTPNAQVGVSVTEPGQAPMCAAPEGGTVLVQRRSLETRRAEAMAPATVTPQAFLDQVDTAVSGYHHPAILALPVFSDDFAQAILASQYSNLALIAAMEVRSAPEFVVQVHEWEASLDPDARDIILGNGFMLEQYWSLASAIEKAYFASTANQLGFGLCDPVTVALSAEAAEARRKLAMKSLVSKPQQPPRKLLKKDSNDSSATPLLDQENAAKLKWSNKLEEIGKRAGVFSKLLQDTSNGEGLSAAETARLRQLVLSSGAPRTMAAHISAWERFEDWATAEGLCVFPLTHDKLLKYALAPDQKECGPSVLPSFRTSVRWVTSKLAIECPDLAHPALLAVQSDITQKRATTLKEAVPFSIELVGCLEMFVCDKLEPAPARLFIWWWLCMVFASLRFDDAMHVKPMELLMSEEGLFGVAWQTKVERRRRGTKFVVPHVGFKESKWLEEGWNLFSSEDLERDYWMRELNTREEFKNSPASYQRSLQWLKFLAKYALNQKFEGPEVRLKELISTLSSLTAHSARVTLLDAAVHAGRSTEEIGLQANWKNPGPLVLKYTRNRTSVPAQMVRQLVKDMVEQEHPFEAPADAVLDEVDLCALDEVIFFVKTQGSRASHDYRYHCLQVDDDQVMACGRIRLEDCTEVGSTLPDVSVLCKHCARVRPEVASRCFSARRVWALSGHQSVTMVDRTNYDIDKTPELPLRQILGRQRVPTELCKLAADSGLLTVETFAMLGDTIHAVKAALRTIVADNNRLGADAPAQELALTNLAAVWKTCSTMQDHFAARRAKMEEDPSKVPEIPGEDHAEFRDTFVARHPDVLLPLHREPHRKFVERVQRDYLVHGFVHFYEVGEIRTRNEQIAQKSGISKNAEDLLRVVMVDQPTSASSETQVMDKLHTFFITLEYLNICEFSFAAGPLKYLAELEEWRHENRGLALLLTVDTLIRKKVHRVSSDQRKKFTTFSAALLEVLTHHKQLWNDARSSAELDKFKQALNTGAPSTPVRKRSRSRSGSAIKTSPKARKNKQRRARQKATLQRAKVALAAQKGNSSEAPKKAARDERVPAKEWQRLISFKYSGPKRCPFYNCSLGCHWLLDPAEPSDGPQTKSRSDRRGEAALAVSAFQWSPPHFRHLRCCSSGWSSSPASRGHCVVRVSTVSVDVVDLTMWHRIMFVLKLGIVLFLHCGTPCNTFTSARKLDGGPPPLRSAAEPLGLPSLSADNEALVMLGNIFLFRTAEACKCVFQFGGNFSIENPLLSLMWVTPTVRQLIHETRALGLDFDQCAFGAPSLKPTRLLCSTDLLDDVCMHCPGGHQHVKLKGKVWDPVRQRMVFRTKQAQVYPWALCATVATAVSELLTNPLAHFFASFQLQTPAGDRKRALGSSKQWPGHRQAESAAKAQLAGYQLKRGAAKPLLEFEMEPGEAIRVALQVVHPFTAEVMLPEASAQALAQLQRPAAVILAERQRLLAFWKQRALELLPRSIARIRQQPDPALRRLLLGCHDHEAPQLGQVCHVELYAEMLAACNSVDHDLPQHLLHGFPIVGPIAATGRWPPYPKPQKDLPVQAALDRAWALRRKIVSRVKGVPVSENLKKIWQASIEDVEEGSCLGPFSSEVVQKNKVRGCDSATTNMINQVTKITEKLQLPSTDMNVAVLRLLRKVAPDEAILGWVLDERKAYRQVAVRPDHRKFSVICLKDPTSGLPSFFVMVGHSFGLVSAVYNYNRRSAAINEFLVSIFGLVAFSFYDDKYGFEPATTAGCAREVAEKVHEWLGARFDQKKLQLSSAPTILGVTYNLEAMQLEIKKERREEISSEIDAILLSGLLDPGSAGKLKGKLMFGASQLWGKVGRAFLRVISERQYLRFPIKNEFKLDAPLIEALKQWKKLVNEGPPRPIEMACSKPADLVIFTDGFTPDPRSSETLPDRVGAVMFDRRLRQPVQFSATVPVEIKKRWLQRTTQIVPVEMIATVLALETFAERVRGADVILLIDSEAVEADQLSTDKRLGHVLSILCCAVLDLTCLLPPCLEQMFIDKKEEAEDADVFNFQLTEDDMKAPVSDRLGQRSDKGGVSSPLPSPLQQWQLLEESRVAVTVSEELLQKAKIAFDRQEVVFLHHVVAVAFPQLPTLKAARKAIRQGRVLVDGELNAKHDALAPPIGSVLLASMGLVDSILQGVEGLLQSWNSKSQRPEARIYLVEEDPHAGWAVVNKPPGMHCKPCAFNTNLVTLEGYLPALVQPPLTGTHCRCPRVCHRLDFRVAGPVLVATAEETMRSLKASFERRSVTKEYRAIVCGSLGEAGTHFKVSAPVADEEAETEIEVLRVVPCPHYGYLSELKIRPITGRHHQIRQHCAEFLGAPIVNDERPLFDVAAAAWQRRTGTPLPPYYVRGGGNLFLQAVAIAFPPPSQEVQEGQVCQDKFVRVKVPVSGRFERLLRTSARAYEEGWRSTADGQTFQIRASGSFGYPLDRSADSERFNSGVEMPSSQDIPEEGPERTFEDEAAKNYPDVSFASSALFHALVTASLEQGFVPSILRSDDAIIALDVHGESGARLGLAMVTSELSAGRTSDLETRARWRLDAIYQGARLILGNDLQKAAAGQTQADAVRRVLGERLLPVVLQLMAEEEDVSEDSGWNFFSNQIPQTHWPASLGLRLSGAAVEWMALGCSSLAEHALEELLSHLRPVVPSTEEKTIKDANAQGASADLQSQPNPQNPMNPTENAPKQRPPAVICWRGRVIAATPAWRRLNSIDQGLLVAMANAVGPQAFESSRSLALEEVENLWVRAGEMLQHQMLSLRLYPDQKYIPPELHETISDARKMEDASLVLSVLAPVQTCKDNNITLPALRESASVCSKDGNLPFLWQKLLGRTEGLLGLGSLSAAILLDERSGDVVAFPALTSRSKNVADTCTCLRRVVYWFHALPPLSSCCSQRFACCDGYVIAAARREDGIICWACSTTTSPTSSDSEQNALKDVLQLLKHLPRAPNLWSALGALEAPGVFG</sequence>
<keyword evidence="11" id="KW-1185">Reference proteome</keyword>
<evidence type="ECO:0000256" key="3">
    <source>
        <dbReference type="ARBA" id="ARBA00023002"/>
    </source>
</evidence>
<dbReference type="GO" id="GO:0016616">
    <property type="term" value="F:oxidoreductase activity, acting on the CH-OH group of donors, NAD or NADP as acceptor"/>
    <property type="evidence" value="ECO:0007669"/>
    <property type="project" value="UniProtKB-ARBA"/>
</dbReference>
<keyword evidence="2" id="KW-0521">NADP</keyword>
<organism evidence="8">
    <name type="scientific">Cladocopium goreaui</name>
    <dbReference type="NCBI Taxonomy" id="2562237"/>
    <lineage>
        <taxon>Eukaryota</taxon>
        <taxon>Sar</taxon>
        <taxon>Alveolata</taxon>
        <taxon>Dinophyceae</taxon>
        <taxon>Suessiales</taxon>
        <taxon>Symbiodiniaceae</taxon>
        <taxon>Cladocopium</taxon>
    </lineage>
</organism>
<feature type="compositionally biased region" description="Low complexity" evidence="5">
    <location>
        <begin position="3440"/>
        <end position="3451"/>
    </location>
</feature>
<reference evidence="8" key="1">
    <citation type="submission" date="2022-10" db="EMBL/GenBank/DDBJ databases">
        <authorList>
            <person name="Chen Y."/>
            <person name="Dougan E. K."/>
            <person name="Chan C."/>
            <person name="Rhodes N."/>
            <person name="Thang M."/>
        </authorList>
    </citation>
    <scope>NUCLEOTIDE SEQUENCE</scope>
</reference>
<keyword evidence="4" id="KW-0238">DNA-binding</keyword>
<feature type="compositionally biased region" description="Low complexity" evidence="5">
    <location>
        <begin position="323"/>
        <end position="335"/>
    </location>
</feature>
<feature type="compositionally biased region" description="Basic residues" evidence="5">
    <location>
        <begin position="1767"/>
        <end position="1779"/>
    </location>
</feature>
<evidence type="ECO:0000313" key="10">
    <source>
        <dbReference type="EMBL" id="CAL4805648.1"/>
    </source>
</evidence>
<dbReference type="InterPro" id="IPR020471">
    <property type="entry name" value="AKR"/>
</dbReference>
<dbReference type="InterPro" id="IPR036812">
    <property type="entry name" value="NAD(P)_OxRdtase_dom_sf"/>
</dbReference>
<dbReference type="GO" id="GO:0003723">
    <property type="term" value="F:RNA binding"/>
    <property type="evidence" value="ECO:0007669"/>
    <property type="project" value="InterPro"/>
</dbReference>
<accession>A0A9P1M0M6</accession>
<name>A0A9P1M0M6_9DINO</name>
<dbReference type="PANTHER" id="PTHR43827">
    <property type="entry name" value="2,5-DIKETO-D-GLUCONIC ACID REDUCTASE"/>
    <property type="match status" value="1"/>
</dbReference>
<dbReference type="InterPro" id="IPR020103">
    <property type="entry name" value="PsdUridine_synth_cat_dom_sf"/>
</dbReference>
<dbReference type="SUPFAM" id="SSF51430">
    <property type="entry name" value="NAD(P)-linked oxidoreductase"/>
    <property type="match status" value="1"/>
</dbReference>
<dbReference type="CDD" id="cd02869">
    <property type="entry name" value="PseudoU_synth_RluA_like"/>
    <property type="match status" value="1"/>
</dbReference>
<dbReference type="Gene3D" id="1.10.150.130">
    <property type="match status" value="1"/>
</dbReference>
<evidence type="ECO:0000259" key="6">
    <source>
        <dbReference type="Pfam" id="PF00248"/>
    </source>
</evidence>
<dbReference type="GO" id="GO:0001522">
    <property type="term" value="P:pseudouridine synthesis"/>
    <property type="evidence" value="ECO:0007669"/>
    <property type="project" value="InterPro"/>
</dbReference>
<dbReference type="SUPFAM" id="SSF55120">
    <property type="entry name" value="Pseudouridine synthase"/>
    <property type="match status" value="1"/>
</dbReference>
<dbReference type="EMBL" id="CAMXCT030006689">
    <property type="protein sequence ID" value="CAL4805648.1"/>
    <property type="molecule type" value="Genomic_DNA"/>
</dbReference>
<evidence type="ECO:0000259" key="7">
    <source>
        <dbReference type="Pfam" id="PF00849"/>
    </source>
</evidence>
<feature type="region of interest" description="Disordered" evidence="5">
    <location>
        <begin position="3433"/>
        <end position="3459"/>
    </location>
</feature>
<dbReference type="GO" id="GO:0003677">
    <property type="term" value="F:DNA binding"/>
    <property type="evidence" value="ECO:0007669"/>
    <property type="project" value="UniProtKB-KW"/>
</dbReference>
<feature type="region of interest" description="Disordered" evidence="5">
    <location>
        <begin position="935"/>
        <end position="960"/>
    </location>
</feature>
<feature type="domain" description="Pseudouridine synthase RsuA/RluA-like" evidence="7">
    <location>
        <begin position="2943"/>
        <end position="3088"/>
    </location>
</feature>
<dbReference type="InterPro" id="IPR023210">
    <property type="entry name" value="NADP_OxRdtase_dom"/>
</dbReference>
<dbReference type="Pfam" id="PF00248">
    <property type="entry name" value="Aldo_ket_red"/>
    <property type="match status" value="1"/>
</dbReference>
<dbReference type="Pfam" id="PF00849">
    <property type="entry name" value="PseudoU_synth_2"/>
    <property type="match status" value="1"/>
</dbReference>
<evidence type="ECO:0000256" key="5">
    <source>
        <dbReference type="SAM" id="MobiDB-lite"/>
    </source>
</evidence>
<comment type="similarity">
    <text evidence="1">Belongs to the aldo/keto reductase family.</text>
</comment>
<feature type="region of interest" description="Disordered" evidence="5">
    <location>
        <begin position="1740"/>
        <end position="1780"/>
    </location>
</feature>
<comment type="caution">
    <text evidence="8">The sequence shown here is derived from an EMBL/GenBank/DDBJ whole genome shotgun (WGS) entry which is preliminary data.</text>
</comment>
<evidence type="ECO:0000256" key="4">
    <source>
        <dbReference type="ARBA" id="ARBA00023125"/>
    </source>
</evidence>
<dbReference type="InterPro" id="IPR006145">
    <property type="entry name" value="PsdUridine_synth_RsuA/RluA"/>
</dbReference>
<dbReference type="Gene3D" id="3.20.20.100">
    <property type="entry name" value="NADP-dependent oxidoreductase domain"/>
    <property type="match status" value="1"/>
</dbReference>
<feature type="compositionally biased region" description="Polar residues" evidence="5">
    <location>
        <begin position="259"/>
        <end position="268"/>
    </location>
</feature>
<dbReference type="SUPFAM" id="SSF47823">
    <property type="entry name" value="lambda integrase-like, N-terminal domain"/>
    <property type="match status" value="1"/>
</dbReference>
<proteinExistence type="inferred from homology"/>
<feature type="region of interest" description="Disordered" evidence="5">
    <location>
        <begin position="1789"/>
        <end position="1808"/>
    </location>
</feature>
<dbReference type="CDD" id="cd19071">
    <property type="entry name" value="AKR_AKR1-5-like"/>
    <property type="match status" value="1"/>
</dbReference>
<feature type="compositionally biased region" description="Polar residues" evidence="5">
    <location>
        <begin position="216"/>
        <end position="234"/>
    </location>
</feature>
<dbReference type="GO" id="GO:0009982">
    <property type="term" value="F:pseudouridine synthase activity"/>
    <property type="evidence" value="ECO:0007669"/>
    <property type="project" value="InterPro"/>
</dbReference>
<evidence type="ECO:0000313" key="9">
    <source>
        <dbReference type="EMBL" id="CAL1171711.1"/>
    </source>
</evidence>
<keyword evidence="3" id="KW-0560">Oxidoreductase</keyword>
<protein>
    <submittedName>
        <fullName evidence="10">Aldo-keto reductase MUL_1987</fullName>
    </submittedName>
</protein>
<feature type="compositionally biased region" description="Low complexity" evidence="5">
    <location>
        <begin position="305"/>
        <end position="316"/>
    </location>
</feature>
<evidence type="ECO:0000313" key="8">
    <source>
        <dbReference type="EMBL" id="CAI4018336.1"/>
    </source>
</evidence>
<evidence type="ECO:0000313" key="11">
    <source>
        <dbReference type="Proteomes" id="UP001152797"/>
    </source>
</evidence>
<dbReference type="PRINTS" id="PR00069">
    <property type="entry name" value="ALDKETRDTASE"/>
</dbReference>
<dbReference type="EMBL" id="CAMXCT010006689">
    <property type="protein sequence ID" value="CAI4018336.1"/>
    <property type="molecule type" value="Genomic_DNA"/>
</dbReference>
<evidence type="ECO:0000256" key="2">
    <source>
        <dbReference type="ARBA" id="ARBA00022857"/>
    </source>
</evidence>
<dbReference type="PANTHER" id="PTHR43827:SF3">
    <property type="entry name" value="NADP-DEPENDENT OXIDOREDUCTASE DOMAIN-CONTAINING PROTEIN"/>
    <property type="match status" value="1"/>
</dbReference>